<evidence type="ECO:0000313" key="2">
    <source>
        <dbReference type="EMBL" id="KAK8853583.1"/>
    </source>
</evidence>
<reference evidence="2 3" key="1">
    <citation type="submission" date="2024-04" db="EMBL/GenBank/DDBJ databases">
        <title>Tritrichomonas musculus Genome.</title>
        <authorList>
            <person name="Alves-Ferreira E."/>
            <person name="Grigg M."/>
            <person name="Lorenzi H."/>
            <person name="Galac M."/>
        </authorList>
    </citation>
    <scope>NUCLEOTIDE SEQUENCE [LARGE SCALE GENOMIC DNA]</scope>
    <source>
        <strain evidence="2 3">EAF2021</strain>
    </source>
</reference>
<name>A0ABR2HW23_9EUKA</name>
<evidence type="ECO:0000256" key="1">
    <source>
        <dbReference type="SAM" id="MobiDB-lite"/>
    </source>
</evidence>
<keyword evidence="3" id="KW-1185">Reference proteome</keyword>
<organism evidence="2 3">
    <name type="scientific">Tritrichomonas musculus</name>
    <dbReference type="NCBI Taxonomy" id="1915356"/>
    <lineage>
        <taxon>Eukaryota</taxon>
        <taxon>Metamonada</taxon>
        <taxon>Parabasalia</taxon>
        <taxon>Tritrichomonadida</taxon>
        <taxon>Tritrichomonadidae</taxon>
        <taxon>Tritrichomonas</taxon>
    </lineage>
</organism>
<proteinExistence type="predicted"/>
<feature type="compositionally biased region" description="Basic and acidic residues" evidence="1">
    <location>
        <begin position="144"/>
        <end position="162"/>
    </location>
</feature>
<sequence>MSTKSEIANEILETMKEKILENNRNKYFPNRIPISVNITHDLVNELFHENNCTLLKTPKQIYENSLITFYRNENPERIMVAHLNSFVANPQGQFQKSGSKIFKPHLSKEESQKLDEKLKANKSEKLYGSGSGYANYKDQYKKQQIERKSEVHHYDIKTKDALSSDDNDNDDEDEA</sequence>
<feature type="compositionally biased region" description="Acidic residues" evidence="1">
    <location>
        <begin position="163"/>
        <end position="175"/>
    </location>
</feature>
<dbReference type="EMBL" id="JAPFFF010000022">
    <property type="protein sequence ID" value="KAK8853583.1"/>
    <property type="molecule type" value="Genomic_DNA"/>
</dbReference>
<evidence type="ECO:0000313" key="3">
    <source>
        <dbReference type="Proteomes" id="UP001470230"/>
    </source>
</evidence>
<dbReference type="Proteomes" id="UP001470230">
    <property type="component" value="Unassembled WGS sequence"/>
</dbReference>
<protein>
    <submittedName>
        <fullName evidence="2">Uncharacterized protein</fullName>
    </submittedName>
</protein>
<gene>
    <name evidence="2" type="ORF">M9Y10_017144</name>
</gene>
<accession>A0ABR2HW23</accession>
<comment type="caution">
    <text evidence="2">The sequence shown here is derived from an EMBL/GenBank/DDBJ whole genome shotgun (WGS) entry which is preliminary data.</text>
</comment>
<feature type="region of interest" description="Disordered" evidence="1">
    <location>
        <begin position="144"/>
        <end position="175"/>
    </location>
</feature>